<reference evidence="2" key="1">
    <citation type="journal article" date="2012" name="Science">
        <title>The Paleozoic origin of enzymatic lignin decomposition reconstructed from 31 fungal genomes.</title>
        <authorList>
            <person name="Floudas D."/>
            <person name="Binder M."/>
            <person name="Riley R."/>
            <person name="Barry K."/>
            <person name="Blanchette R.A."/>
            <person name="Henrissat B."/>
            <person name="Martinez A.T."/>
            <person name="Otillar R."/>
            <person name="Spatafora J.W."/>
            <person name="Yadav J.S."/>
            <person name="Aerts A."/>
            <person name="Benoit I."/>
            <person name="Boyd A."/>
            <person name="Carlson A."/>
            <person name="Copeland A."/>
            <person name="Coutinho P.M."/>
            <person name="de Vries R.P."/>
            <person name="Ferreira P."/>
            <person name="Findley K."/>
            <person name="Foster B."/>
            <person name="Gaskell J."/>
            <person name="Glotzer D."/>
            <person name="Gorecki P."/>
            <person name="Heitman J."/>
            <person name="Hesse C."/>
            <person name="Hori C."/>
            <person name="Igarashi K."/>
            <person name="Jurgens J.A."/>
            <person name="Kallen N."/>
            <person name="Kersten P."/>
            <person name="Kohler A."/>
            <person name="Kuees U."/>
            <person name="Kumar T.K.A."/>
            <person name="Kuo A."/>
            <person name="LaButti K."/>
            <person name="Larrondo L.F."/>
            <person name="Lindquist E."/>
            <person name="Ling A."/>
            <person name="Lombard V."/>
            <person name="Lucas S."/>
            <person name="Lundell T."/>
            <person name="Martin R."/>
            <person name="McLaughlin D.J."/>
            <person name="Morgenstern I."/>
            <person name="Morin E."/>
            <person name="Murat C."/>
            <person name="Nagy L.G."/>
            <person name="Nolan M."/>
            <person name="Ohm R.A."/>
            <person name="Patyshakuliyeva A."/>
            <person name="Rokas A."/>
            <person name="Ruiz-Duenas F.J."/>
            <person name="Sabat G."/>
            <person name="Salamov A."/>
            <person name="Samejima M."/>
            <person name="Schmutz J."/>
            <person name="Slot J.C."/>
            <person name="St John F."/>
            <person name="Stenlid J."/>
            <person name="Sun H."/>
            <person name="Sun S."/>
            <person name="Syed K."/>
            <person name="Tsang A."/>
            <person name="Wiebenga A."/>
            <person name="Young D."/>
            <person name="Pisabarro A."/>
            <person name="Eastwood D.C."/>
            <person name="Martin F."/>
            <person name="Cullen D."/>
            <person name="Grigoriev I.V."/>
            <person name="Hibbett D.S."/>
        </authorList>
    </citation>
    <scope>NUCLEOTIDE SEQUENCE [LARGE SCALE GENOMIC DNA]</scope>
    <source>
        <strain evidence="2">TFB10046</strain>
    </source>
</reference>
<organism evidence="1 2">
    <name type="scientific">Auricularia subglabra (strain TFB-10046 / SS5)</name>
    <name type="common">White-rot fungus</name>
    <name type="synonym">Auricularia delicata (strain TFB10046)</name>
    <dbReference type="NCBI Taxonomy" id="717982"/>
    <lineage>
        <taxon>Eukaryota</taxon>
        <taxon>Fungi</taxon>
        <taxon>Dikarya</taxon>
        <taxon>Basidiomycota</taxon>
        <taxon>Agaricomycotina</taxon>
        <taxon>Agaricomycetes</taxon>
        <taxon>Auriculariales</taxon>
        <taxon>Auriculariaceae</taxon>
        <taxon>Auricularia</taxon>
    </lineage>
</organism>
<name>J0WV88_AURST</name>
<dbReference type="KEGG" id="adl:AURDEDRAFT_116946"/>
<evidence type="ECO:0008006" key="3">
    <source>
        <dbReference type="Google" id="ProtNLM"/>
    </source>
</evidence>
<keyword evidence="2" id="KW-1185">Reference proteome</keyword>
<sequence>MALPPELVEQIIDDLAGDRLGLLACSVVAQVWRPRALSHLFRSIRIRQPGLTRNAVGGLIPVTPCEFTELRKRSPQLLLYVRNLVISVENPYLPLDELLHFLRSVSFPLPCTVTTLKIAAIGPVEWGDGLFDNFADRFPACRRVEVDTEELFPLVDIAKALSLAQELVLHAPSLYRESMPLSIVHLLPVEHMVVPTLSSLTLFNDPLRLNRQFFAYVSCLYACAANIASIAVRDITLHTLETFVLSSNTFSGRIRELKLVLAAKTYLKQEHIDAALAHCTNLRVLEIDVQQESFASVQLVAPSAPHPQLEALRFTYRGLPSLYADSLPPAAWDDWVLASSQIRSVSFTFVVSDGRDSDWCERIGELAKGVFSQTHSSGKLEWHVEHK</sequence>
<dbReference type="AlphaFoldDB" id="J0WV88"/>
<proteinExistence type="predicted"/>
<gene>
    <name evidence="1" type="ORF">AURDEDRAFT_116946</name>
</gene>
<evidence type="ECO:0000313" key="2">
    <source>
        <dbReference type="Proteomes" id="UP000006514"/>
    </source>
</evidence>
<dbReference type="OrthoDB" id="2788229at2759"/>
<protein>
    <recommendedName>
        <fullName evidence="3">F-box domain-containing protein</fullName>
    </recommendedName>
</protein>
<dbReference type="EMBL" id="JH687849">
    <property type="protein sequence ID" value="EJD36977.1"/>
    <property type="molecule type" value="Genomic_DNA"/>
</dbReference>
<dbReference type="Proteomes" id="UP000006514">
    <property type="component" value="Unassembled WGS sequence"/>
</dbReference>
<accession>J0WV88</accession>
<dbReference type="InParanoid" id="J0WV88"/>
<evidence type="ECO:0000313" key="1">
    <source>
        <dbReference type="EMBL" id="EJD36977.1"/>
    </source>
</evidence>